<keyword evidence="1" id="KW-0732">Signal</keyword>
<organism evidence="2 3">
    <name type="scientific">Aquipseudomonas campi</name>
    <dbReference type="NCBI Taxonomy" id="2731681"/>
    <lineage>
        <taxon>Bacteria</taxon>
        <taxon>Pseudomonadati</taxon>
        <taxon>Pseudomonadota</taxon>
        <taxon>Gammaproteobacteria</taxon>
        <taxon>Pseudomonadales</taxon>
        <taxon>Pseudomonadaceae</taxon>
        <taxon>Aquipseudomonas</taxon>
    </lineage>
</organism>
<dbReference type="KEGG" id="pcam:HNE05_18255"/>
<dbReference type="Proteomes" id="UP000501379">
    <property type="component" value="Chromosome"/>
</dbReference>
<dbReference type="RefSeq" id="WP_173210902.1">
    <property type="nucleotide sequence ID" value="NZ_CP053697.2"/>
</dbReference>
<name>A0A6M8G8P9_9GAMM</name>
<feature type="signal peptide" evidence="1">
    <location>
        <begin position="1"/>
        <end position="21"/>
    </location>
</feature>
<dbReference type="EMBL" id="CP053697">
    <property type="protein sequence ID" value="QKE65215.1"/>
    <property type="molecule type" value="Genomic_DNA"/>
</dbReference>
<dbReference type="SUPFAM" id="SSF48452">
    <property type="entry name" value="TPR-like"/>
    <property type="match status" value="1"/>
</dbReference>
<reference evidence="2" key="1">
    <citation type="submission" date="2020-07" db="EMBL/GenBank/DDBJ databases">
        <title>Nitrate ammonifying Pseudomonas campi sp. nov. isolated from German agricultural grassland.</title>
        <authorList>
            <person name="Timsy T."/>
            <person name="Ulrich A."/>
            <person name="Spanner T."/>
            <person name="Foesel B."/>
            <person name="Kolb S."/>
            <person name="Horn M.A."/>
            <person name="Behrendt U."/>
        </authorList>
    </citation>
    <scope>NUCLEOTIDE SEQUENCE</scope>
    <source>
        <strain evidence="2">S1-A32-2</strain>
    </source>
</reference>
<sequence length="239" mass="25483">MFNLRRYVLLVLLPFGALCTAAEQTCDSAAQCNQAGSSAYQAGRYAEAIEAFERQLRRSEEGDTAQQELALNNLLLANLKAGDPGMARAWLEVALDNGLQGPATRHNLGKLAAVVDYPALAATVEGHYLRYAGQGAWSSLDIQRKGNGYQVFFNPLRAGAQIEEYGPAAIGELHGSISGAGPHFSLNEAGLATECAVELLWNGADMRVLEAFGEECQAYGGAGISVAGRYYKTSSVAKF</sequence>
<evidence type="ECO:0000256" key="1">
    <source>
        <dbReference type="SAM" id="SignalP"/>
    </source>
</evidence>
<keyword evidence="3" id="KW-1185">Reference proteome</keyword>
<dbReference type="Gene3D" id="1.25.40.10">
    <property type="entry name" value="Tetratricopeptide repeat domain"/>
    <property type="match status" value="1"/>
</dbReference>
<dbReference type="InterPro" id="IPR011990">
    <property type="entry name" value="TPR-like_helical_dom_sf"/>
</dbReference>
<feature type="chain" id="PRO_5027002999" evidence="1">
    <location>
        <begin position="22"/>
        <end position="239"/>
    </location>
</feature>
<gene>
    <name evidence="2" type="ORF">HNE05_18255</name>
</gene>
<proteinExistence type="predicted"/>
<evidence type="ECO:0000313" key="3">
    <source>
        <dbReference type="Proteomes" id="UP000501379"/>
    </source>
</evidence>
<protein>
    <submittedName>
        <fullName evidence="2">Tetratricopeptide repeat protein</fullName>
    </submittedName>
</protein>
<accession>A0A6M8G8P9</accession>
<dbReference type="AlphaFoldDB" id="A0A6M8G8P9"/>
<evidence type="ECO:0000313" key="2">
    <source>
        <dbReference type="EMBL" id="QKE65215.1"/>
    </source>
</evidence>